<comment type="caution">
    <text evidence="2">The sequence shown here is derived from an EMBL/GenBank/DDBJ whole genome shotgun (WGS) entry which is preliminary data.</text>
</comment>
<evidence type="ECO:0000313" key="2">
    <source>
        <dbReference type="EMBL" id="KAC9657513.1"/>
    </source>
</evidence>
<accession>A0A5N6L950</accession>
<protein>
    <recommendedName>
        <fullName evidence="1">PB1 domain-containing protein</fullName>
    </recommendedName>
</protein>
<dbReference type="Proteomes" id="UP000326396">
    <property type="component" value="Unassembled WGS sequence"/>
</dbReference>
<dbReference type="InterPro" id="IPR045012">
    <property type="entry name" value="NLP"/>
</dbReference>
<dbReference type="AlphaFoldDB" id="A0A5N6L950"/>
<dbReference type="Pfam" id="PF00564">
    <property type="entry name" value="PB1"/>
    <property type="match status" value="1"/>
</dbReference>
<organism evidence="2 3">
    <name type="scientific">Mikania micrantha</name>
    <name type="common">bitter vine</name>
    <dbReference type="NCBI Taxonomy" id="192012"/>
    <lineage>
        <taxon>Eukaryota</taxon>
        <taxon>Viridiplantae</taxon>
        <taxon>Streptophyta</taxon>
        <taxon>Embryophyta</taxon>
        <taxon>Tracheophyta</taxon>
        <taxon>Spermatophyta</taxon>
        <taxon>Magnoliopsida</taxon>
        <taxon>eudicotyledons</taxon>
        <taxon>Gunneridae</taxon>
        <taxon>Pentapetalae</taxon>
        <taxon>asterids</taxon>
        <taxon>campanulids</taxon>
        <taxon>Asterales</taxon>
        <taxon>Asteraceae</taxon>
        <taxon>Asteroideae</taxon>
        <taxon>Heliantheae alliance</taxon>
        <taxon>Eupatorieae</taxon>
        <taxon>Mikania</taxon>
    </lineage>
</organism>
<evidence type="ECO:0000313" key="3">
    <source>
        <dbReference type="Proteomes" id="UP000326396"/>
    </source>
</evidence>
<dbReference type="SUPFAM" id="SSF54277">
    <property type="entry name" value="CAD &amp; PB1 domains"/>
    <property type="match status" value="1"/>
</dbReference>
<keyword evidence="3" id="KW-1185">Reference proteome</keyword>
<reference evidence="2 3" key="1">
    <citation type="submission" date="2019-05" db="EMBL/GenBank/DDBJ databases">
        <title>Mikania micrantha, genome provides insights into the molecular mechanism of rapid growth.</title>
        <authorList>
            <person name="Liu B."/>
        </authorList>
    </citation>
    <scope>NUCLEOTIDE SEQUENCE [LARGE SCALE GENOMIC DNA]</scope>
    <source>
        <strain evidence="2">NLD-2019</strain>
        <tissue evidence="2">Leaf</tissue>
    </source>
</reference>
<dbReference type="OrthoDB" id="1693830at2759"/>
<evidence type="ECO:0000259" key="1">
    <source>
        <dbReference type="PROSITE" id="PS51745"/>
    </source>
</evidence>
<sequence length="544" mass="61714">MMRNEFVLEQPTVPVSGDSRYLTPLWVSVNVEEPRQSDSSQSVAIGSELQANSLYHQVSISCKIRAVLKLLYFREQHVLVQFWSPLFVGKHLRLTTIDQPFGVGVANEELCFYRKDSEHKAFLVDTDHAEEDLSPLARVFMRGLPEWTSDLTNYKTRAFPQLDCAVRCKLHGYLALPVFDPATGFCVGVLELLVSSKLKDFAYEVKHIQQELKIRNLTSPQVFDGPALNVFNKHRKNELDEIYGILKVVCDSHNLPIAQTWMVSPSASYFVHEKVLEKSCSSFNTRCLRKVCMSTAIPFYVRDFRAWPFMLASKNCHLEMSRGVAGRALSSRGSCFCVDVTRFDEEEYPLVHNARMCRLTSCFAVFLHCVEGNNDYVLDFFLNDSRHVLNMVQTLKHNVKVSSRFELGDTSSIEVVDPPAYLSVNRTDSSGSESIVTDTSDPDYADVMDHCPSTNDSIEEVSDNFTIAVMVNVTFNMFVEQFTFPLVHGLSKLKNEVAKRFKLENRLRLKYIDDDNDLILICCDEDLKSALDASGSMNLICLEG</sequence>
<dbReference type="InterPro" id="IPR055081">
    <property type="entry name" value="NLP1-9_GAF"/>
</dbReference>
<proteinExistence type="predicted"/>
<dbReference type="SMART" id="SM00666">
    <property type="entry name" value="PB1"/>
    <property type="match status" value="1"/>
</dbReference>
<dbReference type="PANTHER" id="PTHR32002:SF35">
    <property type="entry name" value="PROTEIN NLP6"/>
    <property type="match status" value="1"/>
</dbReference>
<dbReference type="GO" id="GO:0003700">
    <property type="term" value="F:DNA-binding transcription factor activity"/>
    <property type="evidence" value="ECO:0007669"/>
    <property type="project" value="InterPro"/>
</dbReference>
<dbReference type="Gene3D" id="3.10.20.90">
    <property type="entry name" value="Phosphatidylinositol 3-kinase Catalytic Subunit, Chain A, domain 1"/>
    <property type="match status" value="1"/>
</dbReference>
<dbReference type="PROSITE" id="PS51745">
    <property type="entry name" value="PB1"/>
    <property type="match status" value="1"/>
</dbReference>
<dbReference type="EMBL" id="SZYD01002350">
    <property type="protein sequence ID" value="KAC9657513.1"/>
    <property type="molecule type" value="Genomic_DNA"/>
</dbReference>
<dbReference type="InterPro" id="IPR000270">
    <property type="entry name" value="PB1_dom"/>
</dbReference>
<dbReference type="InterPro" id="IPR053793">
    <property type="entry name" value="PB1-like"/>
</dbReference>
<dbReference type="Pfam" id="PF22922">
    <property type="entry name" value="GAF_NLP"/>
    <property type="match status" value="1"/>
</dbReference>
<feature type="domain" description="PB1" evidence="1">
    <location>
        <begin position="468"/>
        <end position="544"/>
    </location>
</feature>
<name>A0A5N6L950_9ASTR</name>
<gene>
    <name evidence="2" type="ORF">E3N88_45435</name>
</gene>
<dbReference type="PANTHER" id="PTHR32002">
    <property type="entry name" value="PROTEIN NLP8"/>
    <property type="match status" value="1"/>
</dbReference>